<keyword evidence="1" id="KW-0472">Membrane</keyword>
<evidence type="ECO:0000256" key="1">
    <source>
        <dbReference type="SAM" id="Phobius"/>
    </source>
</evidence>
<feature type="transmembrane region" description="Helical" evidence="1">
    <location>
        <begin position="113"/>
        <end position="130"/>
    </location>
</feature>
<keyword evidence="1" id="KW-1133">Transmembrane helix</keyword>
<comment type="caution">
    <text evidence="2">The sequence shown here is derived from an EMBL/GenBank/DDBJ whole genome shotgun (WGS) entry which is preliminary data.</text>
</comment>
<gene>
    <name evidence="2" type="ORF">KI387_033496</name>
</gene>
<dbReference type="AlphaFoldDB" id="A0AA38C1N1"/>
<evidence type="ECO:0000313" key="2">
    <source>
        <dbReference type="EMBL" id="KAH9289379.1"/>
    </source>
</evidence>
<keyword evidence="1" id="KW-0812">Transmembrane</keyword>
<feature type="non-terminal residue" evidence="2">
    <location>
        <position position="1"/>
    </location>
</feature>
<organism evidence="2 3">
    <name type="scientific">Taxus chinensis</name>
    <name type="common">Chinese yew</name>
    <name type="synonym">Taxus wallichiana var. chinensis</name>
    <dbReference type="NCBI Taxonomy" id="29808"/>
    <lineage>
        <taxon>Eukaryota</taxon>
        <taxon>Viridiplantae</taxon>
        <taxon>Streptophyta</taxon>
        <taxon>Embryophyta</taxon>
        <taxon>Tracheophyta</taxon>
        <taxon>Spermatophyta</taxon>
        <taxon>Pinopsida</taxon>
        <taxon>Pinidae</taxon>
        <taxon>Conifers II</taxon>
        <taxon>Cupressales</taxon>
        <taxon>Taxaceae</taxon>
        <taxon>Taxus</taxon>
    </lineage>
</organism>
<name>A0AA38C1N1_TAXCH</name>
<keyword evidence="3" id="KW-1185">Reference proteome</keyword>
<protein>
    <submittedName>
        <fullName evidence="2">Uncharacterized protein</fullName>
    </submittedName>
</protein>
<sequence>IGWLDCMDTGLRGQFAQLIKNFHLHISHEDSMHSSACITINGAQSNRFYFLDQLDKLSKLSVYAPRFYISFCTREKKNNEKEKKSTQHTSNSKCFSVGEKGSSALNNNSANDLFFFGSILLFYLSFWLLLEHLSQLKKEDSRINLTQRVLGEVGRGSLSFSLLENIRHHSIFLSINKCRDQRGKGITSVKLQSMKMPIFSL</sequence>
<proteinExistence type="predicted"/>
<reference evidence="2 3" key="1">
    <citation type="journal article" date="2021" name="Nat. Plants">
        <title>The Taxus genome provides insights into paclitaxel biosynthesis.</title>
        <authorList>
            <person name="Xiong X."/>
            <person name="Gou J."/>
            <person name="Liao Q."/>
            <person name="Li Y."/>
            <person name="Zhou Q."/>
            <person name="Bi G."/>
            <person name="Li C."/>
            <person name="Du R."/>
            <person name="Wang X."/>
            <person name="Sun T."/>
            <person name="Guo L."/>
            <person name="Liang H."/>
            <person name="Lu P."/>
            <person name="Wu Y."/>
            <person name="Zhang Z."/>
            <person name="Ro D.K."/>
            <person name="Shang Y."/>
            <person name="Huang S."/>
            <person name="Yan J."/>
        </authorList>
    </citation>
    <scope>NUCLEOTIDE SEQUENCE [LARGE SCALE GENOMIC DNA]</scope>
    <source>
        <strain evidence="2">Ta-2019</strain>
    </source>
</reference>
<dbReference type="Proteomes" id="UP000824469">
    <property type="component" value="Unassembled WGS sequence"/>
</dbReference>
<feature type="non-terminal residue" evidence="2">
    <location>
        <position position="201"/>
    </location>
</feature>
<accession>A0AA38C1N1</accession>
<dbReference type="EMBL" id="JAHRHJ020003813">
    <property type="protein sequence ID" value="KAH9289379.1"/>
    <property type="molecule type" value="Genomic_DNA"/>
</dbReference>
<evidence type="ECO:0000313" key="3">
    <source>
        <dbReference type="Proteomes" id="UP000824469"/>
    </source>
</evidence>